<feature type="transmembrane region" description="Helical" evidence="1">
    <location>
        <begin position="97"/>
        <end position="115"/>
    </location>
</feature>
<dbReference type="Gramene" id="TraesCS6A02G395500.1">
    <property type="protein sequence ID" value="TraesCS6A02G395500.1"/>
    <property type="gene ID" value="TraesCS6A02G395500"/>
</dbReference>
<dbReference type="InterPro" id="IPR026961">
    <property type="entry name" value="PGG_dom"/>
</dbReference>
<keyword evidence="4" id="KW-1185">Reference proteome</keyword>
<accession>A0A3B6NWT0</accession>
<keyword evidence="1" id="KW-0472">Membrane</keyword>
<dbReference type="Gramene" id="TraesWEE_scaffold_043209_01G000100.1">
    <property type="protein sequence ID" value="TraesWEE_scaffold_043209_01G000100.1"/>
    <property type="gene ID" value="TraesWEE_scaffold_043209_01G000100"/>
</dbReference>
<dbReference type="STRING" id="4565.A0A3B6NWT0"/>
<dbReference type="Gramene" id="TraesCAD_scaffold_002974_01G000700.1">
    <property type="protein sequence ID" value="TraesCAD_scaffold_002974_01G000700.1"/>
    <property type="gene ID" value="TraesCAD_scaffold_002974_01G000700"/>
</dbReference>
<protein>
    <recommendedName>
        <fullName evidence="2">PGG domain-containing protein</fullName>
    </recommendedName>
</protein>
<dbReference type="Pfam" id="PF13962">
    <property type="entry name" value="PGG"/>
    <property type="match status" value="1"/>
</dbReference>
<dbReference type="AlphaFoldDB" id="A0A3B6NWT0"/>
<dbReference type="Gramene" id="TraesCS6A03G0995300.1">
    <property type="protein sequence ID" value="TraesCS6A03G0995300.1.CDS"/>
    <property type="gene ID" value="TraesCS6A03G0995300"/>
</dbReference>
<proteinExistence type="predicted"/>
<organism evidence="3">
    <name type="scientific">Triticum aestivum</name>
    <name type="common">Wheat</name>
    <dbReference type="NCBI Taxonomy" id="4565"/>
    <lineage>
        <taxon>Eukaryota</taxon>
        <taxon>Viridiplantae</taxon>
        <taxon>Streptophyta</taxon>
        <taxon>Embryophyta</taxon>
        <taxon>Tracheophyta</taxon>
        <taxon>Spermatophyta</taxon>
        <taxon>Magnoliopsida</taxon>
        <taxon>Liliopsida</taxon>
        <taxon>Poales</taxon>
        <taxon>Poaceae</taxon>
        <taxon>BOP clade</taxon>
        <taxon>Pooideae</taxon>
        <taxon>Triticodae</taxon>
        <taxon>Triticeae</taxon>
        <taxon>Triticinae</taxon>
        <taxon>Triticum</taxon>
    </lineage>
</organism>
<evidence type="ECO:0000313" key="4">
    <source>
        <dbReference type="Proteomes" id="UP000019116"/>
    </source>
</evidence>
<evidence type="ECO:0000259" key="2">
    <source>
        <dbReference type="Pfam" id="PF13962"/>
    </source>
</evidence>
<reference evidence="3" key="1">
    <citation type="submission" date="2018-08" db="EMBL/GenBank/DDBJ databases">
        <authorList>
            <person name="Rossello M."/>
        </authorList>
    </citation>
    <scope>NUCLEOTIDE SEQUENCE [LARGE SCALE GENOMIC DNA]</scope>
    <source>
        <strain evidence="3">cv. Chinese Spring</strain>
    </source>
</reference>
<keyword evidence="1" id="KW-0812">Transmembrane</keyword>
<dbReference type="EnsemblPlants" id="TraesCS6A02G395500.1">
    <property type="protein sequence ID" value="TraesCS6A02G395500.1"/>
    <property type="gene ID" value="TraesCS6A02G395500"/>
</dbReference>
<dbReference type="Proteomes" id="UP000019116">
    <property type="component" value="Chromosome 6A"/>
</dbReference>
<keyword evidence="1" id="KW-1133">Transmembrane helix</keyword>
<sequence>MFVAENMSEEMSMFGRAGVGRDSAHPGHREIPIEHAPQTSIDELLKVIKGANGMPVLFMPTSDGRLAAVAVDGLQSLMPAKREGSDPVKKEEEDFRACLFVLTSLVATVTFAAGLTPPGGFWADDNGYVAGTPIMRDKFSRRSLFSEHGN</sequence>
<feature type="domain" description="PGG" evidence="2">
    <location>
        <begin position="90"/>
        <end position="141"/>
    </location>
</feature>
<dbReference type="OrthoDB" id="603711at2759"/>
<evidence type="ECO:0000256" key="1">
    <source>
        <dbReference type="SAM" id="Phobius"/>
    </source>
</evidence>
<reference evidence="3" key="2">
    <citation type="submission" date="2018-10" db="UniProtKB">
        <authorList>
            <consortium name="EnsemblPlants"/>
        </authorList>
    </citation>
    <scope>IDENTIFICATION</scope>
</reference>
<name>A0A3B6NWT0_WHEAT</name>
<evidence type="ECO:0000313" key="3">
    <source>
        <dbReference type="EnsemblPlants" id="TraesCS6A02G395500.1"/>
    </source>
</evidence>